<keyword evidence="4" id="KW-1185">Reference proteome</keyword>
<dbReference type="GO" id="GO:0022412">
    <property type="term" value="P:cellular process involved in reproduction in multicellular organism"/>
    <property type="evidence" value="ECO:0007669"/>
    <property type="project" value="UniProtKB-ARBA"/>
</dbReference>
<keyword evidence="2" id="KW-0342">GTP-binding</keyword>
<dbReference type="PRINTS" id="PR00449">
    <property type="entry name" value="RASTRNSFRMNG"/>
</dbReference>
<dbReference type="InterPro" id="IPR003578">
    <property type="entry name" value="Small_GTPase_Rho"/>
</dbReference>
<accession>A0A4Y2JKN3</accession>
<dbReference type="SMART" id="SM00174">
    <property type="entry name" value="RHO"/>
    <property type="match status" value="1"/>
</dbReference>
<proteinExistence type="predicted"/>
<evidence type="ECO:0000313" key="3">
    <source>
        <dbReference type="EMBL" id="GBM90038.1"/>
    </source>
</evidence>
<dbReference type="SUPFAM" id="SSF52540">
    <property type="entry name" value="P-loop containing nucleoside triphosphate hydrolases"/>
    <property type="match status" value="1"/>
</dbReference>
<dbReference type="Gene3D" id="3.40.50.300">
    <property type="entry name" value="P-loop containing nucleotide triphosphate hydrolases"/>
    <property type="match status" value="1"/>
</dbReference>
<evidence type="ECO:0000313" key="4">
    <source>
        <dbReference type="Proteomes" id="UP000499080"/>
    </source>
</evidence>
<keyword evidence="1" id="KW-0547">Nucleotide-binding</keyword>
<dbReference type="GO" id="GO:0003924">
    <property type="term" value="F:GTPase activity"/>
    <property type="evidence" value="ECO:0007669"/>
    <property type="project" value="InterPro"/>
</dbReference>
<dbReference type="Proteomes" id="UP000499080">
    <property type="component" value="Unassembled WGS sequence"/>
</dbReference>
<organism evidence="3 4">
    <name type="scientific">Araneus ventricosus</name>
    <name type="common">Orbweaver spider</name>
    <name type="synonym">Epeira ventricosa</name>
    <dbReference type="NCBI Taxonomy" id="182803"/>
    <lineage>
        <taxon>Eukaryota</taxon>
        <taxon>Metazoa</taxon>
        <taxon>Ecdysozoa</taxon>
        <taxon>Arthropoda</taxon>
        <taxon>Chelicerata</taxon>
        <taxon>Arachnida</taxon>
        <taxon>Araneae</taxon>
        <taxon>Araneomorphae</taxon>
        <taxon>Entelegynae</taxon>
        <taxon>Araneoidea</taxon>
        <taxon>Araneidae</taxon>
        <taxon>Araneus</taxon>
    </lineage>
</organism>
<gene>
    <name evidence="3" type="ORF">AVEN_50660_1</name>
</gene>
<evidence type="ECO:0000256" key="1">
    <source>
        <dbReference type="ARBA" id="ARBA00022741"/>
    </source>
</evidence>
<dbReference type="SMART" id="SM00175">
    <property type="entry name" value="RAB"/>
    <property type="match status" value="1"/>
</dbReference>
<dbReference type="InterPro" id="IPR027417">
    <property type="entry name" value="P-loop_NTPase"/>
</dbReference>
<dbReference type="GO" id="GO:0003006">
    <property type="term" value="P:developmental process involved in reproduction"/>
    <property type="evidence" value="ECO:0007669"/>
    <property type="project" value="UniProtKB-ARBA"/>
</dbReference>
<dbReference type="AlphaFoldDB" id="A0A4Y2JKN3"/>
<dbReference type="PANTHER" id="PTHR24072">
    <property type="entry name" value="RHO FAMILY GTPASE"/>
    <property type="match status" value="1"/>
</dbReference>
<dbReference type="GO" id="GO:0001667">
    <property type="term" value="P:ameboidal-type cell migration"/>
    <property type="evidence" value="ECO:0007669"/>
    <property type="project" value="UniProtKB-ARBA"/>
</dbReference>
<dbReference type="Pfam" id="PF00071">
    <property type="entry name" value="Ras"/>
    <property type="match status" value="1"/>
</dbReference>
<protein>
    <submittedName>
        <fullName evidence="3">Uncharacterized protein</fullName>
    </submittedName>
</protein>
<name>A0A4Y2JKN3_ARAVE</name>
<comment type="caution">
    <text evidence="3">The sequence shown here is derived from an EMBL/GenBank/DDBJ whole genome shotgun (WGS) entry which is preliminary data.</text>
</comment>
<dbReference type="EMBL" id="BGPR01003592">
    <property type="protein sequence ID" value="GBM90038.1"/>
    <property type="molecule type" value="Genomic_DNA"/>
</dbReference>
<dbReference type="GO" id="GO:0007264">
    <property type="term" value="P:small GTPase-mediated signal transduction"/>
    <property type="evidence" value="ECO:0007669"/>
    <property type="project" value="InterPro"/>
</dbReference>
<dbReference type="GO" id="GO:0005525">
    <property type="term" value="F:GTP binding"/>
    <property type="evidence" value="ECO:0007669"/>
    <property type="project" value="UniProtKB-KW"/>
</dbReference>
<dbReference type="OrthoDB" id="432970at2759"/>
<sequence>MQGTERQTVFIVGDSQVGKTSITRYIFQNRDVTFVSEVNGATEYAVSIQRGEFPTRILEIRNFAFLTENAIQCDAGRDFAFFCYAVDDPESFQNVAERWIPLFKEHVCDTMTMVLIGNKTDLRHNAEVVRNLSERGLQPVSMNQLTELYHRHDTICLFGEGGRDGFPMFEQLSMVLNGTT</sequence>
<reference evidence="3 4" key="1">
    <citation type="journal article" date="2019" name="Sci. Rep.">
        <title>Orb-weaving spider Araneus ventricosus genome elucidates the spidroin gene catalogue.</title>
        <authorList>
            <person name="Kono N."/>
            <person name="Nakamura H."/>
            <person name="Ohtoshi R."/>
            <person name="Moran D.A.P."/>
            <person name="Shinohara A."/>
            <person name="Yoshida Y."/>
            <person name="Fujiwara M."/>
            <person name="Mori M."/>
            <person name="Tomita M."/>
            <person name="Arakawa K."/>
        </authorList>
    </citation>
    <scope>NUCLEOTIDE SEQUENCE [LARGE SCALE GENOMIC DNA]</scope>
</reference>
<evidence type="ECO:0000256" key="2">
    <source>
        <dbReference type="ARBA" id="ARBA00023134"/>
    </source>
</evidence>
<dbReference type="GO" id="GO:0035006">
    <property type="term" value="P:melanization defense response"/>
    <property type="evidence" value="ECO:0007669"/>
    <property type="project" value="UniProtKB-ARBA"/>
</dbReference>
<dbReference type="InterPro" id="IPR001806">
    <property type="entry name" value="Small_GTPase"/>
</dbReference>
<dbReference type="GO" id="GO:0035099">
    <property type="term" value="P:hemocyte migration"/>
    <property type="evidence" value="ECO:0007669"/>
    <property type="project" value="UniProtKB-ARBA"/>
</dbReference>